<dbReference type="EMBL" id="FUWR01000039">
    <property type="protein sequence ID" value="SKA25558.1"/>
    <property type="molecule type" value="Genomic_DNA"/>
</dbReference>
<dbReference type="Pfam" id="PF09699">
    <property type="entry name" value="Paired_CXXCH_1"/>
    <property type="match status" value="1"/>
</dbReference>
<organism evidence="2 3">
    <name type="scientific">Trichlorobacter thiogenes</name>
    <dbReference type="NCBI Taxonomy" id="115783"/>
    <lineage>
        <taxon>Bacteria</taxon>
        <taxon>Pseudomonadati</taxon>
        <taxon>Thermodesulfobacteriota</taxon>
        <taxon>Desulfuromonadia</taxon>
        <taxon>Geobacterales</taxon>
        <taxon>Geobacteraceae</taxon>
        <taxon>Trichlorobacter</taxon>
    </lineage>
</organism>
<proteinExistence type="predicted"/>
<dbReference type="InterPro" id="IPR036280">
    <property type="entry name" value="Multihaem_cyt_sf"/>
</dbReference>
<name>A0A1T4SCC2_9BACT</name>
<accession>A0A1T4SCC2</accession>
<reference evidence="3" key="1">
    <citation type="submission" date="2017-02" db="EMBL/GenBank/DDBJ databases">
        <authorList>
            <person name="Varghese N."/>
            <person name="Submissions S."/>
        </authorList>
    </citation>
    <scope>NUCLEOTIDE SEQUENCE [LARGE SCALE GENOMIC DNA]</scope>
    <source>
        <strain evidence="3">ATCC BAA-34</strain>
    </source>
</reference>
<sequence>TVSPKASALQCAACHGTTSTPATQMNLKSMGYTMKAAQSVVCAQCHGNKSMPSFTSLHSKHVTSKGYDCSFCHTFSRATERGLKTTK</sequence>
<dbReference type="Proteomes" id="UP000190102">
    <property type="component" value="Unassembled WGS sequence"/>
</dbReference>
<feature type="non-terminal residue" evidence="2">
    <location>
        <position position="1"/>
    </location>
</feature>
<keyword evidence="3" id="KW-1185">Reference proteome</keyword>
<gene>
    <name evidence="2" type="ORF">SAMN02745119_03386</name>
</gene>
<dbReference type="InterPro" id="IPR010177">
    <property type="entry name" value="Paired_CXXCH_1"/>
</dbReference>
<evidence type="ECO:0000313" key="2">
    <source>
        <dbReference type="EMBL" id="SKA25558.1"/>
    </source>
</evidence>
<feature type="domain" description="Doubled CXXCH motif" evidence="1">
    <location>
        <begin position="10"/>
        <end position="50"/>
    </location>
</feature>
<dbReference type="STRING" id="115783.SAMN02745119_03386"/>
<dbReference type="RefSeq" id="WP_279627317.1">
    <property type="nucleotide sequence ID" value="NZ_FUWR01000039.1"/>
</dbReference>
<protein>
    <submittedName>
        <fullName evidence="2">Doubled CXXCH motif (Paired_CXXCH_1)</fullName>
    </submittedName>
</protein>
<dbReference type="AlphaFoldDB" id="A0A1T4SCC2"/>
<evidence type="ECO:0000259" key="1">
    <source>
        <dbReference type="Pfam" id="PF09699"/>
    </source>
</evidence>
<evidence type="ECO:0000313" key="3">
    <source>
        <dbReference type="Proteomes" id="UP000190102"/>
    </source>
</evidence>
<dbReference type="SUPFAM" id="SSF48695">
    <property type="entry name" value="Multiheme cytochromes"/>
    <property type="match status" value="1"/>
</dbReference>